<dbReference type="OrthoDB" id="5389296at2759"/>
<evidence type="ECO:0000256" key="2">
    <source>
        <dbReference type="SAM" id="SignalP"/>
    </source>
</evidence>
<dbReference type="HOGENOM" id="CLU_805504_0_0_1"/>
<accession>V9DGY2</accession>
<dbReference type="RefSeq" id="XP_008727158.1">
    <property type="nucleotide sequence ID" value="XM_008728936.1"/>
</dbReference>
<evidence type="ECO:0000256" key="1">
    <source>
        <dbReference type="SAM" id="MobiDB-lite"/>
    </source>
</evidence>
<dbReference type="Proteomes" id="UP000030678">
    <property type="component" value="Unassembled WGS sequence"/>
</dbReference>
<organism evidence="3 4">
    <name type="scientific">Cladophialophora carrionii CBS 160.54</name>
    <dbReference type="NCBI Taxonomy" id="1279043"/>
    <lineage>
        <taxon>Eukaryota</taxon>
        <taxon>Fungi</taxon>
        <taxon>Dikarya</taxon>
        <taxon>Ascomycota</taxon>
        <taxon>Pezizomycotina</taxon>
        <taxon>Eurotiomycetes</taxon>
        <taxon>Chaetothyriomycetidae</taxon>
        <taxon>Chaetothyriales</taxon>
        <taxon>Herpotrichiellaceae</taxon>
        <taxon>Cladophialophora</taxon>
    </lineage>
</organism>
<dbReference type="AlphaFoldDB" id="V9DGY2"/>
<sequence length="385" mass="41632">MSLARLLISLLPQLVVLKGTPVPGRRFLPASSSSSTTKSVDRPSARRNPFSSSRPAPVPSSSYPVATPRFQQSTQKTDDIQTSFDDEADSPLFNGRLTIASGASVDVVDDDERSPSPLYNRTGDLRVDSHWHAEDESSPLQQRQVAFAHTAKRRKVIHPGISVAELINDSSPSEDDRSDDVDHLSDAESPASSSELEDDLPSAVRRTPNEESGRFSHFRSLASEPNRPGPSSRPAFRTNPEDISHGQAVSGPVLPDIFSPSRRKGKKDYIPGGTADLVRSWVLAIPTQESHGHGQSLSEEALSITQVKTDSSGRFWLATDDNGALWLLPHQQEKAGAGSLMSLSTLRPGARILVKGQATKWSLNLDSCGSSTVTVAAYWEIVLPG</sequence>
<evidence type="ECO:0000313" key="4">
    <source>
        <dbReference type="Proteomes" id="UP000030678"/>
    </source>
</evidence>
<feature type="signal peptide" evidence="2">
    <location>
        <begin position="1"/>
        <end position="19"/>
    </location>
</feature>
<evidence type="ECO:0000313" key="3">
    <source>
        <dbReference type="EMBL" id="ETI25222.1"/>
    </source>
</evidence>
<dbReference type="EMBL" id="KB822704">
    <property type="protein sequence ID" value="ETI25222.1"/>
    <property type="molecule type" value="Genomic_DNA"/>
</dbReference>
<protein>
    <submittedName>
        <fullName evidence="3">Uncharacterized protein</fullName>
    </submittedName>
</protein>
<feature type="compositionally biased region" description="Polar residues" evidence="1">
    <location>
        <begin position="69"/>
        <end position="83"/>
    </location>
</feature>
<feature type="region of interest" description="Disordered" evidence="1">
    <location>
        <begin position="165"/>
        <end position="270"/>
    </location>
</feature>
<gene>
    <name evidence="3" type="ORF">G647_04595</name>
</gene>
<feature type="region of interest" description="Disordered" evidence="1">
    <location>
        <begin position="25"/>
        <end position="88"/>
    </location>
</feature>
<dbReference type="GeneID" id="19983088"/>
<reference evidence="3 4" key="1">
    <citation type="submission" date="2013-03" db="EMBL/GenBank/DDBJ databases">
        <title>The Genome Sequence of Cladophialophora carrionii CBS 160.54.</title>
        <authorList>
            <consortium name="The Broad Institute Genomics Platform"/>
            <person name="Cuomo C."/>
            <person name="de Hoog S."/>
            <person name="Gorbushina A."/>
            <person name="Walker B."/>
            <person name="Young S.K."/>
            <person name="Zeng Q."/>
            <person name="Gargeya S."/>
            <person name="Fitzgerald M."/>
            <person name="Haas B."/>
            <person name="Abouelleil A."/>
            <person name="Allen A.W."/>
            <person name="Alvarado L."/>
            <person name="Arachchi H.M."/>
            <person name="Berlin A.M."/>
            <person name="Chapman S.B."/>
            <person name="Gainer-Dewar J."/>
            <person name="Goldberg J."/>
            <person name="Griggs A."/>
            <person name="Gujja S."/>
            <person name="Hansen M."/>
            <person name="Howarth C."/>
            <person name="Imamovic A."/>
            <person name="Ireland A."/>
            <person name="Larimer J."/>
            <person name="McCowan C."/>
            <person name="Murphy C."/>
            <person name="Pearson M."/>
            <person name="Poon T.W."/>
            <person name="Priest M."/>
            <person name="Roberts A."/>
            <person name="Saif S."/>
            <person name="Shea T."/>
            <person name="Sisk P."/>
            <person name="Sykes S."/>
            <person name="Wortman J."/>
            <person name="Nusbaum C."/>
            <person name="Birren B."/>
        </authorList>
    </citation>
    <scope>NUCLEOTIDE SEQUENCE [LARGE SCALE GENOMIC DNA]</scope>
    <source>
        <strain evidence="3 4">CBS 160.54</strain>
    </source>
</reference>
<proteinExistence type="predicted"/>
<feature type="chain" id="PRO_5004773082" evidence="2">
    <location>
        <begin position="20"/>
        <end position="385"/>
    </location>
</feature>
<name>V9DGY2_9EURO</name>
<keyword evidence="2" id="KW-0732">Signal</keyword>
<feature type="compositionally biased region" description="Low complexity" evidence="1">
    <location>
        <begin position="49"/>
        <end position="68"/>
    </location>
</feature>
<dbReference type="VEuPathDB" id="FungiDB:G647_04595"/>